<gene>
    <name evidence="10" type="ORF">K4A83_17500</name>
</gene>
<keyword evidence="5 8" id="KW-0812">Transmembrane</keyword>
<dbReference type="RefSeq" id="WP_265265946.1">
    <property type="nucleotide sequence ID" value="NZ_JAIHOM010000105.1"/>
</dbReference>
<evidence type="ECO:0000256" key="7">
    <source>
        <dbReference type="ARBA" id="ARBA00023136"/>
    </source>
</evidence>
<feature type="transmembrane region" description="Helical" evidence="8">
    <location>
        <begin position="181"/>
        <end position="206"/>
    </location>
</feature>
<keyword evidence="2" id="KW-1003">Cell membrane</keyword>
<proteinExistence type="predicted"/>
<feature type="transmembrane region" description="Helical" evidence="8">
    <location>
        <begin position="332"/>
        <end position="349"/>
    </location>
</feature>
<keyword evidence="6 8" id="KW-1133">Transmembrane helix</keyword>
<feature type="transmembrane region" description="Helical" evidence="8">
    <location>
        <begin position="218"/>
        <end position="237"/>
    </location>
</feature>
<dbReference type="Proteomes" id="UP001526426">
    <property type="component" value="Unassembled WGS sequence"/>
</dbReference>
<reference evidence="10 11" key="1">
    <citation type="submission" date="2021-08" db="EMBL/GenBank/DDBJ databases">
        <title>Draft genome sequence of Spirulina subsalsa with high tolerance to salinity and hype-accumulation of phycocyanin.</title>
        <authorList>
            <person name="Pei H."/>
            <person name="Jiang L."/>
        </authorList>
    </citation>
    <scope>NUCLEOTIDE SEQUENCE [LARGE SCALE GENOMIC DNA]</scope>
    <source>
        <strain evidence="10 11">FACHB-351</strain>
    </source>
</reference>
<keyword evidence="3 10" id="KW-0328">Glycosyltransferase</keyword>
<feature type="transmembrane region" description="Helical" evidence="8">
    <location>
        <begin position="128"/>
        <end position="145"/>
    </location>
</feature>
<dbReference type="PANTHER" id="PTHR33908:SF3">
    <property type="entry name" value="UNDECAPRENYL PHOSPHATE-ALPHA-4-AMINO-4-DEOXY-L-ARABINOSE ARABINOSYL TRANSFERASE"/>
    <property type="match status" value="1"/>
</dbReference>
<organism evidence="10 11">
    <name type="scientific">Spirulina subsalsa FACHB-351</name>
    <dbReference type="NCBI Taxonomy" id="234711"/>
    <lineage>
        <taxon>Bacteria</taxon>
        <taxon>Bacillati</taxon>
        <taxon>Cyanobacteriota</taxon>
        <taxon>Cyanophyceae</taxon>
        <taxon>Spirulinales</taxon>
        <taxon>Spirulinaceae</taxon>
        <taxon>Spirulina</taxon>
    </lineage>
</organism>
<name>A0ABT3L978_9CYAN</name>
<accession>A0ABT3L978</accession>
<evidence type="ECO:0000256" key="1">
    <source>
        <dbReference type="ARBA" id="ARBA00004651"/>
    </source>
</evidence>
<dbReference type="PANTHER" id="PTHR33908">
    <property type="entry name" value="MANNOSYLTRANSFERASE YKCB-RELATED"/>
    <property type="match status" value="1"/>
</dbReference>
<feature type="transmembrane region" description="Helical" evidence="8">
    <location>
        <begin position="100"/>
        <end position="121"/>
    </location>
</feature>
<evidence type="ECO:0000313" key="11">
    <source>
        <dbReference type="Proteomes" id="UP001526426"/>
    </source>
</evidence>
<dbReference type="EC" id="2.4.-.-" evidence="10"/>
<evidence type="ECO:0000256" key="2">
    <source>
        <dbReference type="ARBA" id="ARBA00022475"/>
    </source>
</evidence>
<feature type="transmembrane region" description="Helical" evidence="8">
    <location>
        <begin position="304"/>
        <end position="326"/>
    </location>
</feature>
<evidence type="ECO:0000256" key="5">
    <source>
        <dbReference type="ARBA" id="ARBA00022692"/>
    </source>
</evidence>
<keyword evidence="11" id="KW-1185">Reference proteome</keyword>
<dbReference type="InterPro" id="IPR050297">
    <property type="entry name" value="LipidA_mod_glycosyltrf_83"/>
</dbReference>
<feature type="transmembrane region" description="Helical" evidence="8">
    <location>
        <begin position="384"/>
        <end position="404"/>
    </location>
</feature>
<dbReference type="Pfam" id="PF13231">
    <property type="entry name" value="PMT_2"/>
    <property type="match status" value="1"/>
</dbReference>
<keyword evidence="4 10" id="KW-0808">Transferase</keyword>
<evidence type="ECO:0000256" key="8">
    <source>
        <dbReference type="SAM" id="Phobius"/>
    </source>
</evidence>
<comment type="caution">
    <text evidence="10">The sequence shown here is derived from an EMBL/GenBank/DDBJ whole genome shotgun (WGS) entry which is preliminary data.</text>
</comment>
<feature type="transmembrane region" description="Helical" evidence="8">
    <location>
        <begin position="25"/>
        <end position="45"/>
    </location>
</feature>
<feature type="transmembrane region" description="Helical" evidence="8">
    <location>
        <begin position="274"/>
        <end position="292"/>
    </location>
</feature>
<comment type="subcellular location">
    <subcellularLocation>
        <location evidence="1">Cell membrane</location>
        <topology evidence="1">Multi-pass membrane protein</topology>
    </subcellularLocation>
</comment>
<evidence type="ECO:0000256" key="6">
    <source>
        <dbReference type="ARBA" id="ARBA00022989"/>
    </source>
</evidence>
<evidence type="ECO:0000256" key="4">
    <source>
        <dbReference type="ARBA" id="ARBA00022679"/>
    </source>
</evidence>
<feature type="domain" description="Glycosyltransferase RgtA/B/C/D-like" evidence="9">
    <location>
        <begin position="81"/>
        <end position="234"/>
    </location>
</feature>
<sequence>MKYQTFPWGGYRQRLPGPEVWQERFWWLGFLAAALLLFTVNLAELPLQSGQEMMLAQTAREMMEGNWFFPTLDGRPYLEHFPLLAGLIALAYKWGGVNIWMVRLPGALAGALSVSLLYGVAREILPNRTAAIFATFSYLTLFPVARYSRLAMGDGVTLCLELMIVFCVLRSRRDWRWTLGIGLGLGLLALVQGGGALLMAAVVFIFLQWDTPRLLRRLPLWFGLLLGITPVIVWSILQSLVHEMPWLTGLMLAPLLTPLPPSRFGFPFTLLLELLLWSLPGLLMAGYGYQLCGKNLTWGWSRLIWVWTGVYGLGLILLAVFVPVSIIPLCPVWALAAGLALAEICHFPTYRPYPVLWVGILAALGLLAMMASLAVSVLFPMFPIGILILASLGITWASTTLLIARRDRAFPAMLFWGMYLSLLLLFTSPYWLWDLV</sequence>
<feature type="transmembrane region" description="Helical" evidence="8">
    <location>
        <begin position="413"/>
        <end position="433"/>
    </location>
</feature>
<dbReference type="GO" id="GO:0016757">
    <property type="term" value="F:glycosyltransferase activity"/>
    <property type="evidence" value="ECO:0007669"/>
    <property type="project" value="UniProtKB-KW"/>
</dbReference>
<dbReference type="InterPro" id="IPR038731">
    <property type="entry name" value="RgtA/B/C-like"/>
</dbReference>
<evidence type="ECO:0000256" key="3">
    <source>
        <dbReference type="ARBA" id="ARBA00022676"/>
    </source>
</evidence>
<keyword evidence="7 8" id="KW-0472">Membrane</keyword>
<dbReference type="EMBL" id="JAIHOM010000105">
    <property type="protein sequence ID" value="MCW6038054.1"/>
    <property type="molecule type" value="Genomic_DNA"/>
</dbReference>
<evidence type="ECO:0000259" key="9">
    <source>
        <dbReference type="Pfam" id="PF13231"/>
    </source>
</evidence>
<feature type="transmembrane region" description="Helical" evidence="8">
    <location>
        <begin position="356"/>
        <end position="378"/>
    </location>
</feature>
<protein>
    <submittedName>
        <fullName evidence="10">Glycosyltransferase family 39 protein</fullName>
        <ecNumber evidence="10">2.4.-.-</ecNumber>
    </submittedName>
</protein>
<evidence type="ECO:0000313" key="10">
    <source>
        <dbReference type="EMBL" id="MCW6038054.1"/>
    </source>
</evidence>